<keyword evidence="11" id="KW-1185">Reference proteome</keyword>
<keyword evidence="6" id="KW-0653">Protein transport</keyword>
<dbReference type="InterPro" id="IPR036322">
    <property type="entry name" value="WD40_repeat_dom_sf"/>
</dbReference>
<evidence type="ECO:0000256" key="4">
    <source>
        <dbReference type="ARBA" id="ARBA00022574"/>
    </source>
</evidence>
<keyword evidence="3" id="KW-0813">Transport</keyword>
<dbReference type="PROSITE" id="PS50294">
    <property type="entry name" value="WD_REPEATS_REGION"/>
    <property type="match status" value="1"/>
</dbReference>
<dbReference type="InterPro" id="IPR001680">
    <property type="entry name" value="WD40_rpt"/>
</dbReference>
<feature type="compositionally biased region" description="Low complexity" evidence="9">
    <location>
        <begin position="99"/>
        <end position="117"/>
    </location>
</feature>
<dbReference type="Pfam" id="PF00400">
    <property type="entry name" value="WD40"/>
    <property type="match status" value="4"/>
</dbReference>
<proteinExistence type="inferred from homology"/>
<evidence type="ECO:0000256" key="8">
    <source>
        <dbReference type="PROSITE-ProRule" id="PRU00221"/>
    </source>
</evidence>
<keyword evidence="5" id="KW-0677">Repeat</keyword>
<organism evidence="10 11">
    <name type="scientific">Durusdinium trenchii</name>
    <dbReference type="NCBI Taxonomy" id="1381693"/>
    <lineage>
        <taxon>Eukaryota</taxon>
        <taxon>Sar</taxon>
        <taxon>Alveolata</taxon>
        <taxon>Dinophyceae</taxon>
        <taxon>Suessiales</taxon>
        <taxon>Symbiodiniaceae</taxon>
        <taxon>Durusdinium</taxon>
    </lineage>
</organism>
<evidence type="ECO:0000256" key="3">
    <source>
        <dbReference type="ARBA" id="ARBA00022448"/>
    </source>
</evidence>
<gene>
    <name evidence="10" type="ORF">SCF082_LOCUS34829</name>
</gene>
<dbReference type="Gene3D" id="2.130.10.10">
    <property type="entry name" value="YVTN repeat-like/Quinoprotein amine dehydrogenase"/>
    <property type="match status" value="1"/>
</dbReference>
<keyword evidence="7" id="KW-0539">Nucleus</keyword>
<protein>
    <submittedName>
        <fullName evidence="10">Nucleoporin SEH1 (GATOR complex protein SEH1) (Nup107-160 subcomplex subunit seh1)</fullName>
    </submittedName>
</protein>
<evidence type="ECO:0000256" key="6">
    <source>
        <dbReference type="ARBA" id="ARBA00022927"/>
    </source>
</evidence>
<dbReference type="PANTHER" id="PTHR11024:SF3">
    <property type="entry name" value="NUCLEOPORIN SEH1"/>
    <property type="match status" value="1"/>
</dbReference>
<dbReference type="PROSITE" id="PS50082">
    <property type="entry name" value="WD_REPEATS_2"/>
    <property type="match status" value="2"/>
</dbReference>
<evidence type="ECO:0000256" key="5">
    <source>
        <dbReference type="ARBA" id="ARBA00022737"/>
    </source>
</evidence>
<evidence type="ECO:0000256" key="2">
    <source>
        <dbReference type="ARBA" id="ARBA00010102"/>
    </source>
</evidence>
<dbReference type="InterPro" id="IPR037363">
    <property type="entry name" value="Sec13/Seh1_fam"/>
</dbReference>
<evidence type="ECO:0000256" key="7">
    <source>
        <dbReference type="ARBA" id="ARBA00023242"/>
    </source>
</evidence>
<feature type="non-terminal residue" evidence="10">
    <location>
        <position position="342"/>
    </location>
</feature>
<comment type="subcellular location">
    <subcellularLocation>
        <location evidence="1">Nucleus envelope</location>
    </subcellularLocation>
</comment>
<keyword evidence="4 8" id="KW-0853">WD repeat</keyword>
<evidence type="ECO:0000256" key="9">
    <source>
        <dbReference type="SAM" id="MobiDB-lite"/>
    </source>
</evidence>
<name>A0ABP0P1G9_9DINO</name>
<accession>A0ABP0P1G9</accession>
<feature type="region of interest" description="Disordered" evidence="9">
    <location>
        <begin position="97"/>
        <end position="117"/>
    </location>
</feature>
<sequence>MKQVKTFAGGHDDFVHDVAYDHNGKRLATCSSDHAIKVWSEDGSGMWRCDAELKGHVSAVWKLAWAHPEFGQVIASCSFDQHIHIWEELDTPVSKMQTGGKAAAGANGSNGSAAAGDAPGGNVDVLSTWNQSTVLKGDNRESVNDMQFAPRHFGLQLATCSTDGIVRIFAPDDVMNLSLWTMGEKFDATRGLSKTEATSLSWNQSRFDQQMIVVGTTSQVVVWTKNEDLRRWEVLADLPMHSERAINDVCWAPNLGRSYHLIAAAASNSESVEIWKLSKNHETNAFSAVEHDATLTSRSEVWRCEWNVTGTVLATSGDDGHIRLWRKSFNNEWGMIAEEGIG</sequence>
<comment type="similarity">
    <text evidence="2">Belongs to the WD repeat SEC13 family.</text>
</comment>
<feature type="repeat" description="WD" evidence="8">
    <location>
        <begin position="53"/>
        <end position="87"/>
    </location>
</feature>
<dbReference type="SUPFAM" id="SSF50978">
    <property type="entry name" value="WD40 repeat-like"/>
    <property type="match status" value="1"/>
</dbReference>
<feature type="repeat" description="WD" evidence="8">
    <location>
        <begin position="8"/>
        <end position="40"/>
    </location>
</feature>
<dbReference type="PANTHER" id="PTHR11024">
    <property type="entry name" value="NUCLEAR PORE COMPLEX PROTEIN SEC13 / SEH1 FAMILY MEMBER"/>
    <property type="match status" value="1"/>
</dbReference>
<dbReference type="InterPro" id="IPR015943">
    <property type="entry name" value="WD40/YVTN_repeat-like_dom_sf"/>
</dbReference>
<evidence type="ECO:0000313" key="10">
    <source>
        <dbReference type="EMBL" id="CAK9069636.1"/>
    </source>
</evidence>
<reference evidence="10 11" key="1">
    <citation type="submission" date="2024-02" db="EMBL/GenBank/DDBJ databases">
        <authorList>
            <person name="Chen Y."/>
            <person name="Shah S."/>
            <person name="Dougan E. K."/>
            <person name="Thang M."/>
            <person name="Chan C."/>
        </authorList>
    </citation>
    <scope>NUCLEOTIDE SEQUENCE [LARGE SCALE GENOMIC DNA]</scope>
</reference>
<dbReference type="SMART" id="SM00320">
    <property type="entry name" value="WD40"/>
    <property type="match status" value="6"/>
</dbReference>
<dbReference type="EMBL" id="CAXAMM010032393">
    <property type="protein sequence ID" value="CAK9069636.1"/>
    <property type="molecule type" value="Genomic_DNA"/>
</dbReference>
<evidence type="ECO:0000256" key="1">
    <source>
        <dbReference type="ARBA" id="ARBA00004259"/>
    </source>
</evidence>
<comment type="caution">
    <text evidence="10">The sequence shown here is derived from an EMBL/GenBank/DDBJ whole genome shotgun (WGS) entry which is preliminary data.</text>
</comment>
<evidence type="ECO:0000313" key="11">
    <source>
        <dbReference type="Proteomes" id="UP001642464"/>
    </source>
</evidence>
<dbReference type="Proteomes" id="UP001642464">
    <property type="component" value="Unassembled WGS sequence"/>
</dbReference>